<accession>A0A382EA37</accession>
<dbReference type="EMBL" id="UINC01043175">
    <property type="protein sequence ID" value="SVB46841.1"/>
    <property type="molecule type" value="Genomic_DNA"/>
</dbReference>
<dbReference type="AlphaFoldDB" id="A0A382EA37"/>
<protein>
    <submittedName>
        <fullName evidence="1">Uncharacterized protein</fullName>
    </submittedName>
</protein>
<gene>
    <name evidence="1" type="ORF">METZ01_LOCUS199695</name>
</gene>
<sequence length="213" mass="24610">MNRVEEVAEFANKLVGKWFDEAPLGQKTKLKNYTSGDGDNIGFEGIIKEIYEKAIQVYGLQKRCEVNGKYFVDCDCGKIRCKCPDKIYDNQRMDQHVWIDGKVVIIEEDRAWIDKPFYTLKRGVVKCFMELPHTKKHLTDDVIFLFTSLAKDVTPETRSTLDDVMGYGDKIIEANISGAPRRADKGNYFDNGYDQNELDKYVKTICRVFAKYE</sequence>
<reference evidence="1" key="1">
    <citation type="submission" date="2018-05" db="EMBL/GenBank/DDBJ databases">
        <authorList>
            <person name="Lanie J.A."/>
            <person name="Ng W.-L."/>
            <person name="Kazmierczak K.M."/>
            <person name="Andrzejewski T.M."/>
            <person name="Davidsen T.M."/>
            <person name="Wayne K.J."/>
            <person name="Tettelin H."/>
            <person name="Glass J.I."/>
            <person name="Rusch D."/>
            <person name="Podicherti R."/>
            <person name="Tsui H.-C.T."/>
            <person name="Winkler M.E."/>
        </authorList>
    </citation>
    <scope>NUCLEOTIDE SEQUENCE</scope>
</reference>
<name>A0A382EA37_9ZZZZ</name>
<proteinExistence type="predicted"/>
<organism evidence="1">
    <name type="scientific">marine metagenome</name>
    <dbReference type="NCBI Taxonomy" id="408172"/>
    <lineage>
        <taxon>unclassified sequences</taxon>
        <taxon>metagenomes</taxon>
        <taxon>ecological metagenomes</taxon>
    </lineage>
</organism>
<evidence type="ECO:0000313" key="1">
    <source>
        <dbReference type="EMBL" id="SVB46841.1"/>
    </source>
</evidence>